<dbReference type="AlphaFoldDB" id="A0A437LY62"/>
<dbReference type="EMBL" id="SACN01000003">
    <property type="protein sequence ID" value="RVT90276.1"/>
    <property type="molecule type" value="Genomic_DNA"/>
</dbReference>
<evidence type="ECO:0000259" key="1">
    <source>
        <dbReference type="Pfam" id="PF21834"/>
    </source>
</evidence>
<evidence type="ECO:0000313" key="2">
    <source>
        <dbReference type="EMBL" id="RVT90276.1"/>
    </source>
</evidence>
<comment type="caution">
    <text evidence="2">The sequence shown here is derived from an EMBL/GenBank/DDBJ whole genome shotgun (WGS) entry which is preliminary data.</text>
</comment>
<dbReference type="InterPro" id="IPR054189">
    <property type="entry name" value="DUF6894"/>
</dbReference>
<accession>A0A437LY62</accession>
<reference evidence="2 3" key="1">
    <citation type="submission" date="2019-01" db="EMBL/GenBank/DDBJ databases">
        <authorList>
            <person name="Chen W.-M."/>
        </authorList>
    </citation>
    <scope>NUCLEOTIDE SEQUENCE [LARGE SCALE GENOMIC DNA]</scope>
    <source>
        <strain evidence="2 3">CCP-7</strain>
    </source>
</reference>
<organism evidence="2 3">
    <name type="scientific">Sphingomonas crocodyli</name>
    <dbReference type="NCBI Taxonomy" id="1979270"/>
    <lineage>
        <taxon>Bacteria</taxon>
        <taxon>Pseudomonadati</taxon>
        <taxon>Pseudomonadota</taxon>
        <taxon>Alphaproteobacteria</taxon>
        <taxon>Sphingomonadales</taxon>
        <taxon>Sphingomonadaceae</taxon>
        <taxon>Sphingomonas</taxon>
    </lineage>
</organism>
<evidence type="ECO:0000313" key="3">
    <source>
        <dbReference type="Proteomes" id="UP000282971"/>
    </source>
</evidence>
<proteinExistence type="predicted"/>
<keyword evidence="3" id="KW-1185">Reference proteome</keyword>
<sequence>MMMRNLPSGTIMCNGIVRANASKGFLVVIGAGAVERQRAARSAIQLGVRQCQNLPFTAAAPSGKKLNAPVLFRHRRWPNVGDLSGQELPDLEAARARALELANVALASPLGAWHDRRWTLHVYDMMGLPLFKIAIDVHTGLRIEIGA</sequence>
<protein>
    <recommendedName>
        <fullName evidence="1">DUF6894 domain-containing protein</fullName>
    </recommendedName>
</protein>
<dbReference type="Proteomes" id="UP000282971">
    <property type="component" value="Unassembled WGS sequence"/>
</dbReference>
<name>A0A437LY62_9SPHN</name>
<gene>
    <name evidence="2" type="ORF">EOD43_18520</name>
</gene>
<feature type="domain" description="DUF6894" evidence="1">
    <location>
        <begin position="82"/>
        <end position="134"/>
    </location>
</feature>
<dbReference type="Pfam" id="PF21834">
    <property type="entry name" value="DUF6894"/>
    <property type="match status" value="1"/>
</dbReference>